<evidence type="ECO:0000256" key="1">
    <source>
        <dbReference type="SAM" id="Phobius"/>
    </source>
</evidence>
<dbReference type="Gramene" id="EFJ36310">
    <property type="protein sequence ID" value="EFJ36310"/>
    <property type="gene ID" value="SELMODRAFT_404199"/>
</dbReference>
<keyword evidence="1" id="KW-1133">Transmembrane helix</keyword>
<dbReference type="KEGG" id="smo:SELMODRAFT_404199"/>
<feature type="transmembrane region" description="Helical" evidence="1">
    <location>
        <begin position="15"/>
        <end position="38"/>
    </location>
</feature>
<dbReference type="InParanoid" id="D8QUK6"/>
<keyword evidence="1" id="KW-0472">Membrane</keyword>
<protein>
    <submittedName>
        <fullName evidence="2">Uncharacterized protein</fullName>
    </submittedName>
</protein>
<keyword evidence="3" id="KW-1185">Reference proteome</keyword>
<evidence type="ECO:0000313" key="3">
    <source>
        <dbReference type="Proteomes" id="UP000001514"/>
    </source>
</evidence>
<gene>
    <name evidence="2" type="ORF">SELMODRAFT_404199</name>
</gene>
<reference evidence="2 3" key="1">
    <citation type="journal article" date="2011" name="Science">
        <title>The Selaginella genome identifies genetic changes associated with the evolution of vascular plants.</title>
        <authorList>
            <person name="Banks J.A."/>
            <person name="Nishiyama T."/>
            <person name="Hasebe M."/>
            <person name="Bowman J.L."/>
            <person name="Gribskov M."/>
            <person name="dePamphilis C."/>
            <person name="Albert V.A."/>
            <person name="Aono N."/>
            <person name="Aoyama T."/>
            <person name="Ambrose B.A."/>
            <person name="Ashton N.W."/>
            <person name="Axtell M.J."/>
            <person name="Barker E."/>
            <person name="Barker M.S."/>
            <person name="Bennetzen J.L."/>
            <person name="Bonawitz N.D."/>
            <person name="Chapple C."/>
            <person name="Cheng C."/>
            <person name="Correa L.G."/>
            <person name="Dacre M."/>
            <person name="DeBarry J."/>
            <person name="Dreyer I."/>
            <person name="Elias M."/>
            <person name="Engstrom E.M."/>
            <person name="Estelle M."/>
            <person name="Feng L."/>
            <person name="Finet C."/>
            <person name="Floyd S.K."/>
            <person name="Frommer W.B."/>
            <person name="Fujita T."/>
            <person name="Gramzow L."/>
            <person name="Gutensohn M."/>
            <person name="Harholt J."/>
            <person name="Hattori M."/>
            <person name="Heyl A."/>
            <person name="Hirai T."/>
            <person name="Hiwatashi Y."/>
            <person name="Ishikawa M."/>
            <person name="Iwata M."/>
            <person name="Karol K.G."/>
            <person name="Koehler B."/>
            <person name="Kolukisaoglu U."/>
            <person name="Kubo M."/>
            <person name="Kurata T."/>
            <person name="Lalonde S."/>
            <person name="Li K."/>
            <person name="Li Y."/>
            <person name="Litt A."/>
            <person name="Lyons E."/>
            <person name="Manning G."/>
            <person name="Maruyama T."/>
            <person name="Michael T.P."/>
            <person name="Mikami K."/>
            <person name="Miyazaki S."/>
            <person name="Morinaga S."/>
            <person name="Murata T."/>
            <person name="Mueller-Roeber B."/>
            <person name="Nelson D.R."/>
            <person name="Obara M."/>
            <person name="Oguri Y."/>
            <person name="Olmstead R.G."/>
            <person name="Onodera N."/>
            <person name="Petersen B.L."/>
            <person name="Pils B."/>
            <person name="Prigge M."/>
            <person name="Rensing S.A."/>
            <person name="Riano-Pachon D.M."/>
            <person name="Roberts A.W."/>
            <person name="Sato Y."/>
            <person name="Scheller H.V."/>
            <person name="Schulz B."/>
            <person name="Schulz C."/>
            <person name="Shakirov E.V."/>
            <person name="Shibagaki N."/>
            <person name="Shinohara N."/>
            <person name="Shippen D.E."/>
            <person name="Soerensen I."/>
            <person name="Sotooka R."/>
            <person name="Sugimoto N."/>
            <person name="Sugita M."/>
            <person name="Sumikawa N."/>
            <person name="Tanurdzic M."/>
            <person name="Theissen G."/>
            <person name="Ulvskov P."/>
            <person name="Wakazuki S."/>
            <person name="Weng J.K."/>
            <person name="Willats W.W."/>
            <person name="Wipf D."/>
            <person name="Wolf P.G."/>
            <person name="Yang L."/>
            <person name="Zimmer A.D."/>
            <person name="Zhu Q."/>
            <person name="Mitros T."/>
            <person name="Hellsten U."/>
            <person name="Loque D."/>
            <person name="Otillar R."/>
            <person name="Salamov A."/>
            <person name="Schmutz J."/>
            <person name="Shapiro H."/>
            <person name="Lindquist E."/>
            <person name="Lucas S."/>
            <person name="Rokhsar D."/>
            <person name="Grigoriev I.V."/>
        </authorList>
    </citation>
    <scope>NUCLEOTIDE SEQUENCE [LARGE SCALE GENOMIC DNA]</scope>
</reference>
<dbReference type="AlphaFoldDB" id="D8QUK6"/>
<organism evidence="3">
    <name type="scientific">Selaginella moellendorffii</name>
    <name type="common">Spikemoss</name>
    <dbReference type="NCBI Taxonomy" id="88036"/>
    <lineage>
        <taxon>Eukaryota</taxon>
        <taxon>Viridiplantae</taxon>
        <taxon>Streptophyta</taxon>
        <taxon>Embryophyta</taxon>
        <taxon>Tracheophyta</taxon>
        <taxon>Lycopodiopsida</taxon>
        <taxon>Selaginellales</taxon>
        <taxon>Selaginellaceae</taxon>
        <taxon>Selaginella</taxon>
    </lineage>
</organism>
<accession>D8QUK6</accession>
<dbReference type="EMBL" id="GL377567">
    <property type="protein sequence ID" value="EFJ36310.1"/>
    <property type="molecule type" value="Genomic_DNA"/>
</dbReference>
<proteinExistence type="predicted"/>
<dbReference type="HOGENOM" id="CLU_1201575_0_0_1"/>
<dbReference type="Proteomes" id="UP000001514">
    <property type="component" value="Unassembled WGS sequence"/>
</dbReference>
<keyword evidence="1" id="KW-0812">Transmembrane</keyword>
<name>D8QUK6_SELML</name>
<sequence length="231" mass="25504">MAARSWSSSVASGPVIFQILYALVSNAALRLFIANAYFFQRQQQDPSSDGRQDLSLCSEFQGCSYILSKLDELMAANAATTEWEDQEETLARLTRSASVMAHFTHGKTPQGDLLDLFDVTKISLGLVYCWLLLQLGRKKKSLVWLTRLESQALAGIATAGGHASGHEDITGRSLHSVVWHSGGLFVLGGGQWCALKNFGRKYWRICTRSMMSKGNRTPAIGIHVIPKQARR</sequence>
<evidence type="ECO:0000313" key="2">
    <source>
        <dbReference type="EMBL" id="EFJ36310.1"/>
    </source>
</evidence>